<sequence>MKGPITRIRFDKMEADALTGVRRAVVFLGLGVNAADNKGSLEYRLLNDSRIQLLPDVPDSVVEEWKSQFRIWIVGSAFRELVEHLCLLLDRIFYCTLIFAEPNSKVTFKEFERKGLDKKLACLFKEFGITTELDSPLATFYPIRTCFVHRLGRVGSEDVKSGPLKLEWASIRLFISTPSGEIEFPLEARHVHQIELPEGGAIMAQPLALRSRSFVLGDSIDLTAHELTEILYFAQIWIGQILESATGFARSRGVILADGRSETDQGNDVASS</sequence>
<evidence type="ECO:0000313" key="1">
    <source>
        <dbReference type="EMBL" id="MCW1912839.1"/>
    </source>
</evidence>
<gene>
    <name evidence="1" type="ORF">OJ996_04600</name>
</gene>
<comment type="caution">
    <text evidence="1">The sequence shown here is derived from an EMBL/GenBank/DDBJ whole genome shotgun (WGS) entry which is preliminary data.</text>
</comment>
<protein>
    <submittedName>
        <fullName evidence="1">Uncharacterized protein</fullName>
    </submittedName>
</protein>
<dbReference type="Proteomes" id="UP001165653">
    <property type="component" value="Unassembled WGS sequence"/>
</dbReference>
<keyword evidence="2" id="KW-1185">Reference proteome</keyword>
<reference evidence="1" key="1">
    <citation type="submission" date="2022-10" db="EMBL/GenBank/DDBJ databases">
        <title>Luteolibacter sp. GHJ8, whole genome shotgun sequencing project.</title>
        <authorList>
            <person name="Zhao G."/>
            <person name="Shen L."/>
        </authorList>
    </citation>
    <scope>NUCLEOTIDE SEQUENCE</scope>
    <source>
        <strain evidence="1">GHJ8</strain>
    </source>
</reference>
<accession>A0ABT3G030</accession>
<dbReference type="EMBL" id="JAPDDR010000002">
    <property type="protein sequence ID" value="MCW1912839.1"/>
    <property type="molecule type" value="Genomic_DNA"/>
</dbReference>
<name>A0ABT3G030_9BACT</name>
<organism evidence="1 2">
    <name type="scientific">Luteolibacter rhizosphaerae</name>
    <dbReference type="NCBI Taxonomy" id="2989719"/>
    <lineage>
        <taxon>Bacteria</taxon>
        <taxon>Pseudomonadati</taxon>
        <taxon>Verrucomicrobiota</taxon>
        <taxon>Verrucomicrobiia</taxon>
        <taxon>Verrucomicrobiales</taxon>
        <taxon>Verrucomicrobiaceae</taxon>
        <taxon>Luteolibacter</taxon>
    </lineage>
</organism>
<proteinExistence type="predicted"/>
<evidence type="ECO:0000313" key="2">
    <source>
        <dbReference type="Proteomes" id="UP001165653"/>
    </source>
</evidence>